<evidence type="ECO:0000313" key="2">
    <source>
        <dbReference type="Proteomes" id="UP001163321"/>
    </source>
</evidence>
<accession>A0ACC0VYV5</accession>
<dbReference type="EMBL" id="CM047585">
    <property type="protein sequence ID" value="KAI9911044.1"/>
    <property type="molecule type" value="Genomic_DNA"/>
</dbReference>
<keyword evidence="2" id="KW-1185">Reference proteome</keyword>
<evidence type="ECO:0000313" key="1">
    <source>
        <dbReference type="EMBL" id="KAI9911044.1"/>
    </source>
</evidence>
<organism evidence="1 2">
    <name type="scientific">Peronosclerospora sorghi</name>
    <dbReference type="NCBI Taxonomy" id="230839"/>
    <lineage>
        <taxon>Eukaryota</taxon>
        <taxon>Sar</taxon>
        <taxon>Stramenopiles</taxon>
        <taxon>Oomycota</taxon>
        <taxon>Peronosporomycetes</taxon>
        <taxon>Peronosporales</taxon>
        <taxon>Peronosporaceae</taxon>
        <taxon>Peronosclerospora</taxon>
    </lineage>
</organism>
<protein>
    <submittedName>
        <fullName evidence="1">Uncharacterized protein</fullName>
    </submittedName>
</protein>
<proteinExistence type="predicted"/>
<dbReference type="Proteomes" id="UP001163321">
    <property type="component" value="Chromosome 6"/>
</dbReference>
<gene>
    <name evidence="1" type="ORF">PsorP6_010939</name>
</gene>
<reference evidence="1 2" key="1">
    <citation type="journal article" date="2022" name="bioRxiv">
        <title>The genome of the oomycete Peronosclerospora sorghi, a cosmopolitan pathogen of maize and sorghum, is inflated with dispersed pseudogenes.</title>
        <authorList>
            <person name="Fletcher K."/>
            <person name="Martin F."/>
            <person name="Isakeit T."/>
            <person name="Cavanaugh K."/>
            <person name="Magill C."/>
            <person name="Michelmore R."/>
        </authorList>
    </citation>
    <scope>NUCLEOTIDE SEQUENCE [LARGE SCALE GENOMIC DNA]</scope>
    <source>
        <strain evidence="1">P6</strain>
    </source>
</reference>
<name>A0ACC0VYV5_9STRA</name>
<sequence length="239" mass="26622">MQRNAVSYLMRRALLREAGLHMMLVNLGWSVEDNGNLEFAAPSRDDPVLDPRYGKAKHYYAIFKQKAEEGKFCLRLGGHHTIGAGSLAGLLSVHPDAGVIWVDAHADINPPAVTESGNMHGMPISFLMESMVDSSKIPGFEWFVNGPSMKPEEVVYVGLCDIDQVERRIIREKSIKAFTMQEVDRYGIGKVMEMALDHLIGKKQRALHMSYDIDAVEPLVAPSTVKEIRLITCRSSVVI</sequence>
<comment type="caution">
    <text evidence="1">The sequence shown here is derived from an EMBL/GenBank/DDBJ whole genome shotgun (WGS) entry which is preliminary data.</text>
</comment>